<dbReference type="HAMAP" id="MF_00518">
    <property type="entry name" value="Deacylase_Dtd"/>
    <property type="match status" value="1"/>
</dbReference>
<dbReference type="SUPFAM" id="SSF69500">
    <property type="entry name" value="DTD-like"/>
    <property type="match status" value="1"/>
</dbReference>
<accession>A0A085TYV9</accession>
<comment type="catalytic activity">
    <reaction evidence="2">
        <text>a D-aminoacyl-tRNA + H2O = a tRNA + a D-alpha-amino acid + H(+)</text>
        <dbReference type="Rhea" id="RHEA:13953"/>
        <dbReference type="Rhea" id="RHEA-COMP:10123"/>
        <dbReference type="Rhea" id="RHEA-COMP:10124"/>
        <dbReference type="ChEBI" id="CHEBI:15377"/>
        <dbReference type="ChEBI" id="CHEBI:15378"/>
        <dbReference type="ChEBI" id="CHEBI:59871"/>
        <dbReference type="ChEBI" id="CHEBI:78442"/>
        <dbReference type="ChEBI" id="CHEBI:79333"/>
        <dbReference type="EC" id="3.1.1.96"/>
    </reaction>
</comment>
<protein>
    <recommendedName>
        <fullName evidence="2">D-aminoacyl-tRNA deacylase</fullName>
        <shortName evidence="2">DTD</shortName>
        <ecNumber evidence="2">3.1.1.96</ecNumber>
    </recommendedName>
    <alternativeName>
        <fullName evidence="2">Gly-tRNA(Ala) deacylase</fullName>
        <ecNumber evidence="2">3.1.1.-</ecNumber>
    </alternativeName>
</protein>
<dbReference type="eggNOG" id="COG1490">
    <property type="taxonomic scope" value="Bacteria"/>
</dbReference>
<dbReference type="EMBL" id="AQRC01000003">
    <property type="protein sequence ID" value="KFE35906.1"/>
    <property type="molecule type" value="Genomic_DNA"/>
</dbReference>
<keyword evidence="2" id="KW-0378">Hydrolase</keyword>
<keyword evidence="2" id="KW-0694">RNA-binding</keyword>
<name>A0A085TYV9_9RHOB</name>
<comment type="catalytic activity">
    <reaction evidence="2">
        <text>glycyl-tRNA(Ala) + H2O = tRNA(Ala) + glycine + H(+)</text>
        <dbReference type="Rhea" id="RHEA:53744"/>
        <dbReference type="Rhea" id="RHEA-COMP:9657"/>
        <dbReference type="Rhea" id="RHEA-COMP:13640"/>
        <dbReference type="ChEBI" id="CHEBI:15377"/>
        <dbReference type="ChEBI" id="CHEBI:15378"/>
        <dbReference type="ChEBI" id="CHEBI:57305"/>
        <dbReference type="ChEBI" id="CHEBI:78442"/>
        <dbReference type="ChEBI" id="CHEBI:78522"/>
    </reaction>
</comment>
<evidence type="ECO:0000256" key="1">
    <source>
        <dbReference type="ARBA" id="ARBA00009673"/>
    </source>
</evidence>
<keyword evidence="2" id="KW-0963">Cytoplasm</keyword>
<keyword evidence="4" id="KW-1185">Reference proteome</keyword>
<dbReference type="PANTHER" id="PTHR10472:SF5">
    <property type="entry name" value="D-AMINOACYL-TRNA DEACYLASE 1"/>
    <property type="match status" value="1"/>
</dbReference>
<dbReference type="OrthoDB" id="9801395at2"/>
<dbReference type="GO" id="GO:0051500">
    <property type="term" value="F:D-tyrosyl-tRNA(Tyr) deacylase activity"/>
    <property type="evidence" value="ECO:0007669"/>
    <property type="project" value="TreeGrafter"/>
</dbReference>
<comment type="subunit">
    <text evidence="2">Homodimer.</text>
</comment>
<dbReference type="STRING" id="1317124.DW2_04735"/>
<dbReference type="GO" id="GO:0019478">
    <property type="term" value="P:D-amino acid catabolic process"/>
    <property type="evidence" value="ECO:0007669"/>
    <property type="project" value="UniProtKB-UniRule"/>
</dbReference>
<comment type="subcellular location">
    <subcellularLocation>
        <location evidence="2">Cytoplasm</location>
    </subcellularLocation>
</comment>
<comment type="caution">
    <text evidence="3">The sequence shown here is derived from an EMBL/GenBank/DDBJ whole genome shotgun (WGS) entry which is preliminary data.</text>
</comment>
<dbReference type="AlphaFoldDB" id="A0A085TYV9"/>
<dbReference type="GO" id="GO:0005737">
    <property type="term" value="C:cytoplasm"/>
    <property type="evidence" value="ECO:0007669"/>
    <property type="project" value="UniProtKB-SubCell"/>
</dbReference>
<feature type="short sequence motif" description="Gly-cisPro motif, important for rejection of L-amino acids" evidence="2">
    <location>
        <begin position="137"/>
        <end position="138"/>
    </location>
</feature>
<dbReference type="GO" id="GO:0000049">
    <property type="term" value="F:tRNA binding"/>
    <property type="evidence" value="ECO:0007669"/>
    <property type="project" value="UniProtKB-UniRule"/>
</dbReference>
<gene>
    <name evidence="2" type="primary">dtd</name>
    <name evidence="3" type="ORF">DW2_04735</name>
</gene>
<evidence type="ECO:0000256" key="2">
    <source>
        <dbReference type="HAMAP-Rule" id="MF_00518"/>
    </source>
</evidence>
<dbReference type="PATRIC" id="fig|1317124.6.peg.960"/>
<proteinExistence type="inferred from homology"/>
<dbReference type="Pfam" id="PF02580">
    <property type="entry name" value="Tyr_Deacylase"/>
    <property type="match status" value="1"/>
</dbReference>
<dbReference type="GO" id="GO:0043908">
    <property type="term" value="F:Ser(Gly)-tRNA(Ala) hydrolase activity"/>
    <property type="evidence" value="ECO:0007669"/>
    <property type="project" value="UniProtKB-UniRule"/>
</dbReference>
<organism evidence="3 4">
    <name type="scientific">Thioclava atlantica</name>
    <dbReference type="NCBI Taxonomy" id="1317124"/>
    <lineage>
        <taxon>Bacteria</taxon>
        <taxon>Pseudomonadati</taxon>
        <taxon>Pseudomonadota</taxon>
        <taxon>Alphaproteobacteria</taxon>
        <taxon>Rhodobacterales</taxon>
        <taxon>Paracoccaceae</taxon>
        <taxon>Thioclava</taxon>
    </lineage>
</organism>
<dbReference type="PANTHER" id="PTHR10472">
    <property type="entry name" value="D-TYROSYL-TRNA TYR DEACYLASE"/>
    <property type="match status" value="1"/>
</dbReference>
<evidence type="ECO:0000313" key="3">
    <source>
        <dbReference type="EMBL" id="KFE35906.1"/>
    </source>
</evidence>
<dbReference type="InterPro" id="IPR003732">
    <property type="entry name" value="Daa-tRNA_deacyls_DTD"/>
</dbReference>
<comment type="similarity">
    <text evidence="1 2">Belongs to the DTD family.</text>
</comment>
<reference evidence="3 4" key="2">
    <citation type="journal article" date="2015" name="Antonie Van Leeuwenhoek">
        <title>Thioclava indica sp. nov., isolated from surface seawater of the Indian Ocean.</title>
        <authorList>
            <person name="Liu Y."/>
            <person name="Lai Q."/>
            <person name="Du J."/>
            <person name="Xu H."/>
            <person name="Jiang L."/>
            <person name="Shao Z."/>
        </authorList>
    </citation>
    <scope>NUCLEOTIDE SEQUENCE [LARGE SCALE GENOMIC DNA]</scope>
    <source>
        <strain evidence="3 4">13D2W-2</strain>
    </source>
</reference>
<dbReference type="FunFam" id="3.50.80.10:FF:000001">
    <property type="entry name" value="D-aminoacyl-tRNA deacylase"/>
    <property type="match status" value="1"/>
</dbReference>
<dbReference type="GO" id="GO:0106026">
    <property type="term" value="F:Gly-tRNA(Ala) deacylase activity"/>
    <property type="evidence" value="ECO:0007669"/>
    <property type="project" value="UniProtKB-UniRule"/>
</dbReference>
<evidence type="ECO:0000313" key="4">
    <source>
        <dbReference type="Proteomes" id="UP000028607"/>
    </source>
</evidence>
<dbReference type="EC" id="3.1.1.96" evidence="2"/>
<dbReference type="NCBIfam" id="TIGR00256">
    <property type="entry name" value="D-aminoacyl-tRNA deacylase"/>
    <property type="match status" value="1"/>
</dbReference>
<keyword evidence="2" id="KW-0820">tRNA-binding</keyword>
<dbReference type="Proteomes" id="UP000028607">
    <property type="component" value="Unassembled WGS sequence"/>
</dbReference>
<dbReference type="EC" id="3.1.1.-" evidence="2"/>
<sequence>MRALIQRVSSASVTVSGQRIAEIEQGLLILVCAMAGDDEAAAMKLAERVSKLRIFKDEAGKMNLSVGDVGGACLVVSQFTLAADTSRGNRPGFSAAAPPEEGKHLYEQFANHLGKLGLPVGTGEFGADMKVALLNDGPVTI</sequence>
<comment type="function">
    <text evidence="2">An aminoacyl-tRNA editing enzyme that deacylates mischarged D-aminoacyl-tRNAs. Also deacylates mischarged glycyl-tRNA(Ala), protecting cells against glycine mischarging by AlaRS. Acts via tRNA-based rather than protein-based catalysis; rejects L-amino acids rather than detecting D-amino acids in the active site. By recycling D-aminoacyl-tRNA to D-amino acids and free tRNA molecules, this enzyme counteracts the toxicity associated with the formation of D-aminoacyl-tRNA entities in vivo and helps enforce protein L-homochirality.</text>
</comment>
<dbReference type="Gene3D" id="3.50.80.10">
    <property type="entry name" value="D-tyrosyl-tRNA(Tyr) deacylase"/>
    <property type="match status" value="1"/>
</dbReference>
<dbReference type="InterPro" id="IPR023509">
    <property type="entry name" value="DTD-like_sf"/>
</dbReference>
<comment type="domain">
    <text evidence="2">A Gly-cisPro motif from one monomer fits into the active site of the other monomer to allow specific chiral rejection of L-amino acids.</text>
</comment>
<dbReference type="RefSeq" id="WP_038144182.1">
    <property type="nucleotide sequence ID" value="NZ_AQRC01000003.1"/>
</dbReference>
<reference evidence="4" key="1">
    <citation type="submission" date="2013-04" db="EMBL/GenBank/DDBJ databases">
        <title>Thioclava sp. 13D2W-2 Genome Sequencing.</title>
        <authorList>
            <person name="Lai Q."/>
            <person name="Li G."/>
            <person name="Shao Z."/>
        </authorList>
    </citation>
    <scope>NUCLEOTIDE SEQUENCE [LARGE SCALE GENOMIC DNA]</scope>
    <source>
        <strain evidence="4">13D2W-2</strain>
    </source>
</reference>